<name>A0AAV2EZI2_9ROSI</name>
<dbReference type="Proteomes" id="UP001497516">
    <property type="component" value="Chromosome 6"/>
</dbReference>
<feature type="region of interest" description="Disordered" evidence="1">
    <location>
        <begin position="1"/>
        <end position="80"/>
    </location>
</feature>
<proteinExistence type="predicted"/>
<feature type="compositionally biased region" description="Polar residues" evidence="1">
    <location>
        <begin position="52"/>
        <end position="71"/>
    </location>
</feature>
<evidence type="ECO:0000313" key="2">
    <source>
        <dbReference type="EMBL" id="CAL1391396.1"/>
    </source>
</evidence>
<accession>A0AAV2EZI2</accession>
<feature type="compositionally biased region" description="Polar residues" evidence="1">
    <location>
        <begin position="1"/>
        <end position="14"/>
    </location>
</feature>
<dbReference type="AlphaFoldDB" id="A0AAV2EZI2"/>
<gene>
    <name evidence="2" type="ORF">LTRI10_LOCUS32121</name>
</gene>
<keyword evidence="3" id="KW-1185">Reference proteome</keyword>
<reference evidence="2 3" key="1">
    <citation type="submission" date="2024-04" db="EMBL/GenBank/DDBJ databases">
        <authorList>
            <person name="Fracassetti M."/>
        </authorList>
    </citation>
    <scope>NUCLEOTIDE SEQUENCE [LARGE SCALE GENOMIC DNA]</scope>
</reference>
<evidence type="ECO:0000256" key="1">
    <source>
        <dbReference type="SAM" id="MobiDB-lite"/>
    </source>
</evidence>
<sequence length="80" mass="9505">MKSMYNPTVNTQRSLFRRENRLDTRGLKGLYSPRTKPRTEVEPRKQLRRQKQSMTGYTMSRSVTNSTNELNINHIHPIQE</sequence>
<organism evidence="2 3">
    <name type="scientific">Linum trigynum</name>
    <dbReference type="NCBI Taxonomy" id="586398"/>
    <lineage>
        <taxon>Eukaryota</taxon>
        <taxon>Viridiplantae</taxon>
        <taxon>Streptophyta</taxon>
        <taxon>Embryophyta</taxon>
        <taxon>Tracheophyta</taxon>
        <taxon>Spermatophyta</taxon>
        <taxon>Magnoliopsida</taxon>
        <taxon>eudicotyledons</taxon>
        <taxon>Gunneridae</taxon>
        <taxon>Pentapetalae</taxon>
        <taxon>rosids</taxon>
        <taxon>fabids</taxon>
        <taxon>Malpighiales</taxon>
        <taxon>Linaceae</taxon>
        <taxon>Linum</taxon>
    </lineage>
</organism>
<evidence type="ECO:0000313" key="3">
    <source>
        <dbReference type="Proteomes" id="UP001497516"/>
    </source>
</evidence>
<feature type="compositionally biased region" description="Basic and acidic residues" evidence="1">
    <location>
        <begin position="16"/>
        <end position="26"/>
    </location>
</feature>
<protein>
    <submittedName>
        <fullName evidence="2">Uncharacterized protein</fullName>
    </submittedName>
</protein>
<dbReference type="EMBL" id="OZ034819">
    <property type="protein sequence ID" value="CAL1391396.1"/>
    <property type="molecule type" value="Genomic_DNA"/>
</dbReference>